<dbReference type="AlphaFoldDB" id="A0A0A9A2L1"/>
<evidence type="ECO:0000313" key="1">
    <source>
        <dbReference type="EMBL" id="JAD44158.1"/>
    </source>
</evidence>
<accession>A0A0A9A2L1</accession>
<dbReference type="EMBL" id="GBRH01253737">
    <property type="protein sequence ID" value="JAD44158.1"/>
    <property type="molecule type" value="Transcribed_RNA"/>
</dbReference>
<reference evidence="1" key="2">
    <citation type="journal article" date="2015" name="Data Brief">
        <title>Shoot transcriptome of the giant reed, Arundo donax.</title>
        <authorList>
            <person name="Barrero R.A."/>
            <person name="Guerrero F.D."/>
            <person name="Moolhuijzen P."/>
            <person name="Goolsby J.A."/>
            <person name="Tidwell J."/>
            <person name="Bellgard S.E."/>
            <person name="Bellgard M.I."/>
        </authorList>
    </citation>
    <scope>NUCLEOTIDE SEQUENCE</scope>
    <source>
        <tissue evidence="1">Shoot tissue taken approximately 20 cm above the soil surface</tissue>
    </source>
</reference>
<proteinExistence type="predicted"/>
<name>A0A0A9A2L1_ARUDO</name>
<organism evidence="1">
    <name type="scientific">Arundo donax</name>
    <name type="common">Giant reed</name>
    <name type="synonym">Donax arundinaceus</name>
    <dbReference type="NCBI Taxonomy" id="35708"/>
    <lineage>
        <taxon>Eukaryota</taxon>
        <taxon>Viridiplantae</taxon>
        <taxon>Streptophyta</taxon>
        <taxon>Embryophyta</taxon>
        <taxon>Tracheophyta</taxon>
        <taxon>Spermatophyta</taxon>
        <taxon>Magnoliopsida</taxon>
        <taxon>Liliopsida</taxon>
        <taxon>Poales</taxon>
        <taxon>Poaceae</taxon>
        <taxon>PACMAD clade</taxon>
        <taxon>Arundinoideae</taxon>
        <taxon>Arundineae</taxon>
        <taxon>Arundo</taxon>
    </lineage>
</organism>
<sequence length="20" mass="2412">MSAELQLKLYLNKRISYARN</sequence>
<reference evidence="1" key="1">
    <citation type="submission" date="2014-09" db="EMBL/GenBank/DDBJ databases">
        <authorList>
            <person name="Magalhaes I.L.F."/>
            <person name="Oliveira U."/>
            <person name="Santos F.R."/>
            <person name="Vidigal T.H.D.A."/>
            <person name="Brescovit A.D."/>
            <person name="Santos A.J."/>
        </authorList>
    </citation>
    <scope>NUCLEOTIDE SEQUENCE</scope>
    <source>
        <tissue evidence="1">Shoot tissue taken approximately 20 cm above the soil surface</tissue>
    </source>
</reference>
<protein>
    <submittedName>
        <fullName evidence="1">Uncharacterized protein</fullName>
    </submittedName>
</protein>